<sequence>MPRFVLVLLLSLLSGPALAERITVFAAASLGDVLGAAAAAWEEESGHEVTLVLAGSSTLARQLAAGAEGDLVVLANAEWMAWLEAKGALAPPPPVTLAGNALVLVAPGAGGAAPMKLTSETDLMVRLGPQGRLATALTAAVPSGIYSAQALKALSLWEALQPRLAETDNVRAALALVALGEAPLGAVYATDARAEPRVHVVYTVPPETHDPILYPAALTAAGPAPDAARAFLDWLSGATGQAVFAEHGFVPPPR</sequence>
<evidence type="ECO:0000256" key="4">
    <source>
        <dbReference type="SAM" id="SignalP"/>
    </source>
</evidence>
<feature type="chain" id="PRO_5046754519" evidence="4">
    <location>
        <begin position="20"/>
        <end position="254"/>
    </location>
</feature>
<dbReference type="SUPFAM" id="SSF53850">
    <property type="entry name" value="Periplasmic binding protein-like II"/>
    <property type="match status" value="1"/>
</dbReference>
<gene>
    <name evidence="5" type="primary">modA</name>
    <name evidence="5" type="ORF">ACFQ4E_20175</name>
</gene>
<dbReference type="PIRSF" id="PIRSF004846">
    <property type="entry name" value="ModA"/>
    <property type="match status" value="1"/>
</dbReference>
<dbReference type="Gene3D" id="3.40.190.10">
    <property type="entry name" value="Periplasmic binding protein-like II"/>
    <property type="match status" value="2"/>
</dbReference>
<evidence type="ECO:0000256" key="3">
    <source>
        <dbReference type="ARBA" id="ARBA00022729"/>
    </source>
</evidence>
<dbReference type="EMBL" id="JBHTMU010000070">
    <property type="protein sequence ID" value="MFD1344757.1"/>
    <property type="molecule type" value="Genomic_DNA"/>
</dbReference>
<dbReference type="Proteomes" id="UP001597135">
    <property type="component" value="Unassembled WGS sequence"/>
</dbReference>
<dbReference type="NCBIfam" id="TIGR01256">
    <property type="entry name" value="modA"/>
    <property type="match status" value="1"/>
</dbReference>
<dbReference type="InterPro" id="IPR005950">
    <property type="entry name" value="ModA"/>
</dbReference>
<comment type="caution">
    <text evidence="5">The sequence shown here is derived from an EMBL/GenBank/DDBJ whole genome shotgun (WGS) entry which is preliminary data.</text>
</comment>
<accession>A0ABW3ZNQ6</accession>
<proteinExistence type="inferred from homology"/>
<evidence type="ECO:0000256" key="1">
    <source>
        <dbReference type="ARBA" id="ARBA00009175"/>
    </source>
</evidence>
<dbReference type="PANTHER" id="PTHR30632">
    <property type="entry name" value="MOLYBDATE-BINDING PERIPLASMIC PROTEIN"/>
    <property type="match status" value="1"/>
</dbReference>
<feature type="signal peptide" evidence="4">
    <location>
        <begin position="1"/>
        <end position="19"/>
    </location>
</feature>
<keyword evidence="6" id="KW-1185">Reference proteome</keyword>
<evidence type="ECO:0000256" key="2">
    <source>
        <dbReference type="ARBA" id="ARBA00022723"/>
    </source>
</evidence>
<evidence type="ECO:0000313" key="5">
    <source>
        <dbReference type="EMBL" id="MFD1344757.1"/>
    </source>
</evidence>
<dbReference type="Pfam" id="PF13531">
    <property type="entry name" value="SBP_bac_11"/>
    <property type="match status" value="1"/>
</dbReference>
<keyword evidence="3 4" id="KW-0732">Signal</keyword>
<dbReference type="InterPro" id="IPR050682">
    <property type="entry name" value="ModA/WtpA"/>
</dbReference>
<comment type="similarity">
    <text evidence="1">Belongs to the bacterial solute-binding protein ModA family.</text>
</comment>
<keyword evidence="2" id="KW-0479">Metal-binding</keyword>
<organism evidence="5 6">
    <name type="scientific">Litorisediminicola beolgyonensis</name>
    <dbReference type="NCBI Taxonomy" id="1173614"/>
    <lineage>
        <taxon>Bacteria</taxon>
        <taxon>Pseudomonadati</taxon>
        <taxon>Pseudomonadota</taxon>
        <taxon>Alphaproteobacteria</taxon>
        <taxon>Rhodobacterales</taxon>
        <taxon>Paracoccaceae</taxon>
        <taxon>Litorisediminicola</taxon>
    </lineage>
</organism>
<dbReference type="RefSeq" id="WP_386806333.1">
    <property type="nucleotide sequence ID" value="NZ_JBHTMU010000070.1"/>
</dbReference>
<dbReference type="PANTHER" id="PTHR30632:SF17">
    <property type="entry name" value="MOLYBDATE-BINDING PROTEIN MODA"/>
    <property type="match status" value="1"/>
</dbReference>
<name>A0ABW3ZNQ6_9RHOB</name>
<reference evidence="6" key="1">
    <citation type="journal article" date="2019" name="Int. J. Syst. Evol. Microbiol.">
        <title>The Global Catalogue of Microorganisms (GCM) 10K type strain sequencing project: providing services to taxonomists for standard genome sequencing and annotation.</title>
        <authorList>
            <consortium name="The Broad Institute Genomics Platform"/>
            <consortium name="The Broad Institute Genome Sequencing Center for Infectious Disease"/>
            <person name="Wu L."/>
            <person name="Ma J."/>
        </authorList>
    </citation>
    <scope>NUCLEOTIDE SEQUENCE [LARGE SCALE GENOMIC DNA]</scope>
    <source>
        <strain evidence="6">CCUG 62953</strain>
    </source>
</reference>
<evidence type="ECO:0000313" key="6">
    <source>
        <dbReference type="Proteomes" id="UP001597135"/>
    </source>
</evidence>
<protein>
    <submittedName>
        <fullName evidence="5">Molybdate ABC transporter substrate-binding protein</fullName>
    </submittedName>
</protein>